<name>Q8VPA2_ENTFL</name>
<gene>
    <name evidence="1" type="primary">ent1071A</name>
</gene>
<evidence type="ECO:0000313" key="1">
    <source>
        <dbReference type="EMBL" id="AAL39164.1"/>
    </source>
</evidence>
<dbReference type="NCBIfam" id="TIGR01847">
    <property type="entry name" value="bacteriocin_sig"/>
    <property type="match status" value="1"/>
</dbReference>
<dbReference type="InterPro" id="IPR012950">
    <property type="entry name" value="Alpha_enterocin/lactococcin"/>
</dbReference>
<dbReference type="NCBIfam" id="NF038035">
    <property type="entry name" value="lactGalph_entA"/>
    <property type="match status" value="1"/>
</dbReference>
<dbReference type="EMBL" id="AY063485">
    <property type="protein sequence ID" value="AAL39164.1"/>
    <property type="molecule type" value="Genomic_DNA"/>
</dbReference>
<reference evidence="1" key="1">
    <citation type="journal article" date="2002" name="Appl. Environ. Microbiol.">
        <title>Biochemical and genetic characterization of the two-peptide bacteriocin enterocin 1071 produced by Enterococcus faecalis FAIR-E 309.</title>
        <authorList>
            <person name="Franz C.M."/>
            <person name="Grube A."/>
            <person name="Herrmann A."/>
            <person name="Abriouel H."/>
            <person name="Starke J."/>
            <person name="Lombardi A."/>
            <person name="Tauscher B."/>
            <person name="Holzapfel W.H."/>
        </authorList>
    </citation>
    <scope>NUCLEOTIDE SEQUENCE</scope>
    <source>
        <strain evidence="1">FAIR-E 309</strain>
    </source>
</reference>
<dbReference type="Pfam" id="PF08129">
    <property type="entry name" value="Antimicrobial17"/>
    <property type="match status" value="1"/>
</dbReference>
<dbReference type="InterPro" id="IPR010133">
    <property type="entry name" value="Bacteriocin_signal_seq"/>
</dbReference>
<organism evidence="1">
    <name type="scientific">Enterococcus faecalis</name>
    <name type="common">Streptococcus faecalis</name>
    <dbReference type="NCBI Taxonomy" id="1351"/>
    <lineage>
        <taxon>Bacteria</taxon>
        <taxon>Bacillati</taxon>
        <taxon>Bacillota</taxon>
        <taxon>Bacilli</taxon>
        <taxon>Lactobacillales</taxon>
        <taxon>Enterococcaceae</taxon>
        <taxon>Enterococcus</taxon>
    </lineage>
</organism>
<accession>Q8VPA2</accession>
<protein>
    <submittedName>
        <fullName evidence="1">Enterocin 1071A prepeptide</fullName>
    </submittedName>
</protein>
<dbReference type="RefSeq" id="WP_010773549.1">
    <property type="nucleotide sequence ID" value="NZ_CABGTU010000018.1"/>
</dbReference>
<dbReference type="AlphaFoldDB" id="Q8VPA2"/>
<sequence>MKQYKVLNEKEMKKTIGGESVFSKIGNAVGPAAYWILKGLGNMSDVNQADRINRKKH</sequence>
<proteinExistence type="predicted"/>